<dbReference type="Proteomes" id="UP000060487">
    <property type="component" value="Unassembled WGS sequence"/>
</dbReference>
<dbReference type="EMBL" id="LNQR01000001">
    <property type="protein sequence ID" value="KWT95113.1"/>
    <property type="molecule type" value="Genomic_DNA"/>
</dbReference>
<gene>
    <name evidence="1" type="ORF">ASN18_0041</name>
</gene>
<reference evidence="1 2" key="1">
    <citation type="submission" date="2015-11" db="EMBL/GenBank/DDBJ databases">
        <authorList>
            <person name="Lin W."/>
        </authorList>
    </citation>
    <scope>NUCLEOTIDE SEQUENCE [LARGE SCALE GENOMIC DNA]</scope>
    <source>
        <strain evidence="1 2">HCH-1</strain>
    </source>
</reference>
<evidence type="ECO:0000313" key="2">
    <source>
        <dbReference type="Proteomes" id="UP000060487"/>
    </source>
</evidence>
<accession>A0ABR5SJV4</accession>
<dbReference type="RefSeq" id="WP_085050580.1">
    <property type="nucleotide sequence ID" value="NZ_LNQR01000001.1"/>
</dbReference>
<organism evidence="1 2">
    <name type="scientific">Candidatus Magnetominusculus xianensis</name>
    <dbReference type="NCBI Taxonomy" id="1748249"/>
    <lineage>
        <taxon>Bacteria</taxon>
        <taxon>Pseudomonadati</taxon>
        <taxon>Nitrospirota</taxon>
        <taxon>Nitrospiria</taxon>
        <taxon>Nitrospirales</taxon>
        <taxon>Nitrospiraceae</taxon>
        <taxon>Candidatus Magnetominusculus</taxon>
    </lineage>
</organism>
<keyword evidence="2" id="KW-1185">Reference proteome</keyword>
<sequence>MNAKEVVVMKGSRPLDLLDEDEQMSTIIQALRKHGKVDLPMNAQFEEKIKAIRQSANEIKLPYYT</sequence>
<evidence type="ECO:0000313" key="1">
    <source>
        <dbReference type="EMBL" id="KWT95113.1"/>
    </source>
</evidence>
<protein>
    <submittedName>
        <fullName evidence="1">Uncharacterized protein</fullName>
    </submittedName>
</protein>
<proteinExistence type="predicted"/>
<name>A0ABR5SJV4_9BACT</name>
<comment type="caution">
    <text evidence="1">The sequence shown here is derived from an EMBL/GenBank/DDBJ whole genome shotgun (WGS) entry which is preliminary data.</text>
</comment>